<accession>D7DX52</accession>
<gene>
    <name evidence="1" type="ordered locus">Aazo_4483</name>
</gene>
<protein>
    <submittedName>
        <fullName evidence="1">Uncharacterized protein</fullName>
    </submittedName>
</protein>
<name>D7DX52_NOSA0</name>
<dbReference type="RefSeq" id="WP_013192781.1">
    <property type="nucleotide sequence ID" value="NC_014248.1"/>
</dbReference>
<dbReference type="HOGENOM" id="CLU_3064061_0_0_3"/>
<proteinExistence type="predicted"/>
<dbReference type="Proteomes" id="UP000001511">
    <property type="component" value="Chromosome"/>
</dbReference>
<dbReference type="KEGG" id="naz:Aazo_4483"/>
<dbReference type="AlphaFoldDB" id="D7DX52"/>
<evidence type="ECO:0000313" key="1">
    <source>
        <dbReference type="EMBL" id="ADI65771.1"/>
    </source>
</evidence>
<reference evidence="1 2" key="1">
    <citation type="journal article" date="2010" name="PLoS ONE">
        <title>Genome erosion in a nitrogen-fixing vertically transmitted endosymbiotic multicellular cyanobacterium.</title>
        <authorList>
            <person name="Ran L."/>
            <person name="Larsson J."/>
            <person name="Vigil-Stenman T."/>
            <person name="Nylander J.A."/>
            <person name="Ininbergs K."/>
            <person name="Zheng W.W."/>
            <person name="Lapidus A."/>
            <person name="Lowry S."/>
            <person name="Haselkorn R."/>
            <person name="Bergman B."/>
        </authorList>
    </citation>
    <scope>NUCLEOTIDE SEQUENCE [LARGE SCALE GENOMIC DNA]</scope>
    <source>
        <strain evidence="1 2">0708</strain>
    </source>
</reference>
<sequence>MKFELMNEIHSAGLVLTVIGSLVQPAYAEKQTKEISRVEDKEYYSTSAAQLLT</sequence>
<evidence type="ECO:0000313" key="2">
    <source>
        <dbReference type="Proteomes" id="UP000001511"/>
    </source>
</evidence>
<organism evidence="1 2">
    <name type="scientific">Nostoc azollae (strain 0708)</name>
    <name type="common">Anabaena azollae (strain 0708)</name>
    <dbReference type="NCBI Taxonomy" id="551115"/>
    <lineage>
        <taxon>Bacteria</taxon>
        <taxon>Bacillati</taxon>
        <taxon>Cyanobacteriota</taxon>
        <taxon>Cyanophyceae</taxon>
        <taxon>Nostocales</taxon>
        <taxon>Nostocaceae</taxon>
        <taxon>Trichormus</taxon>
    </lineage>
</organism>
<keyword evidence="2" id="KW-1185">Reference proteome</keyword>
<dbReference type="EMBL" id="CP002059">
    <property type="protein sequence ID" value="ADI65771.1"/>
    <property type="molecule type" value="Genomic_DNA"/>
</dbReference>